<gene>
    <name evidence="2" type="ORF">DEO72_LG9g1873</name>
</gene>
<proteinExistence type="predicted"/>
<reference evidence="2 3" key="1">
    <citation type="submission" date="2019-04" db="EMBL/GenBank/DDBJ databases">
        <title>An improved genome assembly and genetic linkage map for asparagus bean, Vigna unguiculata ssp. sesquipedialis.</title>
        <authorList>
            <person name="Xia Q."/>
            <person name="Zhang R."/>
            <person name="Dong Y."/>
        </authorList>
    </citation>
    <scope>NUCLEOTIDE SEQUENCE [LARGE SCALE GENOMIC DNA]</scope>
    <source>
        <tissue evidence="2">Leaf</tissue>
    </source>
</reference>
<evidence type="ECO:0000313" key="2">
    <source>
        <dbReference type="EMBL" id="QCE06859.1"/>
    </source>
</evidence>
<organism evidence="2 3">
    <name type="scientific">Vigna unguiculata</name>
    <name type="common">Cowpea</name>
    <dbReference type="NCBI Taxonomy" id="3917"/>
    <lineage>
        <taxon>Eukaryota</taxon>
        <taxon>Viridiplantae</taxon>
        <taxon>Streptophyta</taxon>
        <taxon>Embryophyta</taxon>
        <taxon>Tracheophyta</taxon>
        <taxon>Spermatophyta</taxon>
        <taxon>Magnoliopsida</taxon>
        <taxon>eudicotyledons</taxon>
        <taxon>Gunneridae</taxon>
        <taxon>Pentapetalae</taxon>
        <taxon>rosids</taxon>
        <taxon>fabids</taxon>
        <taxon>Fabales</taxon>
        <taxon>Fabaceae</taxon>
        <taxon>Papilionoideae</taxon>
        <taxon>50 kb inversion clade</taxon>
        <taxon>NPAAA clade</taxon>
        <taxon>indigoferoid/millettioid clade</taxon>
        <taxon>Phaseoleae</taxon>
        <taxon>Vigna</taxon>
    </lineage>
</organism>
<dbReference type="AlphaFoldDB" id="A0A4D6N2W8"/>
<feature type="region of interest" description="Disordered" evidence="1">
    <location>
        <begin position="125"/>
        <end position="162"/>
    </location>
</feature>
<dbReference type="Proteomes" id="UP000501690">
    <property type="component" value="Linkage Group LG9"/>
</dbReference>
<name>A0A4D6N2W8_VIGUN</name>
<dbReference type="EMBL" id="CP039353">
    <property type="protein sequence ID" value="QCE06859.1"/>
    <property type="molecule type" value="Genomic_DNA"/>
</dbReference>
<evidence type="ECO:0000256" key="1">
    <source>
        <dbReference type="SAM" id="MobiDB-lite"/>
    </source>
</evidence>
<sequence length="190" mass="21208">MVALVRVCGGHGCALITVAVDESRYYNDVVPVIGVVANGGEVQMRWWCLQRERRDAVVLMVARAWFRWYAEMENGDGGARNKLPWWPKVTFLAVRHHCLPGFQQPKSPPSSQFNVASLVSNNPRVGRIQSSASPPSFPTTQESLISNNPKFHPVRSLTSPPSFPTGQKVVFFVDPRRARHDLPHSISHGL</sequence>
<keyword evidence="3" id="KW-1185">Reference proteome</keyword>
<feature type="compositionally biased region" description="Polar residues" evidence="1">
    <location>
        <begin position="125"/>
        <end position="149"/>
    </location>
</feature>
<protein>
    <submittedName>
        <fullName evidence="2">Uncharacterized protein</fullName>
    </submittedName>
</protein>
<accession>A0A4D6N2W8</accession>
<evidence type="ECO:0000313" key="3">
    <source>
        <dbReference type="Proteomes" id="UP000501690"/>
    </source>
</evidence>